<feature type="transmembrane region" description="Helical" evidence="11">
    <location>
        <begin position="20"/>
        <end position="40"/>
    </location>
</feature>
<dbReference type="InterPro" id="IPR005467">
    <property type="entry name" value="His_kinase_dom"/>
</dbReference>
<keyword evidence="5 14" id="KW-0808">Transferase</keyword>
<evidence type="ECO:0000256" key="2">
    <source>
        <dbReference type="ARBA" id="ARBA00004370"/>
    </source>
</evidence>
<protein>
    <recommendedName>
        <fullName evidence="3">histidine kinase</fullName>
        <ecNumber evidence="3">2.7.13.3</ecNumber>
    </recommendedName>
</protein>
<evidence type="ECO:0000259" key="12">
    <source>
        <dbReference type="PROSITE" id="PS50109"/>
    </source>
</evidence>
<evidence type="ECO:0000256" key="10">
    <source>
        <dbReference type="ARBA" id="ARBA00023136"/>
    </source>
</evidence>
<dbReference type="Pfam" id="PF00512">
    <property type="entry name" value="HisKA"/>
    <property type="match status" value="1"/>
</dbReference>
<proteinExistence type="predicted"/>
<dbReference type="InterPro" id="IPR036890">
    <property type="entry name" value="HATPase_C_sf"/>
</dbReference>
<dbReference type="Pfam" id="PF02518">
    <property type="entry name" value="HATPase_c"/>
    <property type="match status" value="1"/>
</dbReference>
<dbReference type="GO" id="GO:0004673">
    <property type="term" value="F:protein histidine kinase activity"/>
    <property type="evidence" value="ECO:0007669"/>
    <property type="project" value="UniProtKB-EC"/>
</dbReference>
<evidence type="ECO:0000256" key="8">
    <source>
        <dbReference type="ARBA" id="ARBA00022989"/>
    </source>
</evidence>
<dbReference type="CDD" id="cd00082">
    <property type="entry name" value="HisKA"/>
    <property type="match status" value="1"/>
</dbReference>
<dbReference type="InterPro" id="IPR004358">
    <property type="entry name" value="Sig_transdc_His_kin-like_C"/>
</dbReference>
<name>A0ABV3L9S7_9RHOB</name>
<feature type="transmembrane region" description="Helical" evidence="11">
    <location>
        <begin position="171"/>
        <end position="191"/>
    </location>
</feature>
<dbReference type="SMART" id="SM00387">
    <property type="entry name" value="HATPase_c"/>
    <property type="match status" value="1"/>
</dbReference>
<evidence type="ECO:0000313" key="14">
    <source>
        <dbReference type="EMBL" id="MEV8468288.1"/>
    </source>
</evidence>
<reference evidence="14 15" key="1">
    <citation type="submission" date="2024-07" db="EMBL/GenBank/DDBJ databases">
        <authorList>
            <person name="Kang M."/>
        </authorList>
    </citation>
    <scope>NUCLEOTIDE SEQUENCE [LARGE SCALE GENOMIC DNA]</scope>
    <source>
        <strain evidence="14 15">DFM31</strain>
    </source>
</reference>
<dbReference type="Gene3D" id="3.30.565.10">
    <property type="entry name" value="Histidine kinase-like ATPase, C-terminal domain"/>
    <property type="match status" value="1"/>
</dbReference>
<dbReference type="PANTHER" id="PTHR45436:SF1">
    <property type="entry name" value="SENSOR PROTEIN QSEC"/>
    <property type="match status" value="1"/>
</dbReference>
<evidence type="ECO:0000313" key="15">
    <source>
        <dbReference type="Proteomes" id="UP001553161"/>
    </source>
</evidence>
<dbReference type="Proteomes" id="UP001553161">
    <property type="component" value="Unassembled WGS sequence"/>
</dbReference>
<dbReference type="InterPro" id="IPR013727">
    <property type="entry name" value="2CSK_N"/>
</dbReference>
<comment type="catalytic activity">
    <reaction evidence="1">
        <text>ATP + protein L-histidine = ADP + protein N-phospho-L-histidine.</text>
        <dbReference type="EC" id="2.7.13.3"/>
    </reaction>
</comment>
<dbReference type="PROSITE" id="PS50109">
    <property type="entry name" value="HIS_KIN"/>
    <property type="match status" value="1"/>
</dbReference>
<evidence type="ECO:0000256" key="3">
    <source>
        <dbReference type="ARBA" id="ARBA00012438"/>
    </source>
</evidence>
<organism evidence="14 15">
    <name type="scientific">Meridianimarinicoccus marinus</name>
    <dbReference type="NCBI Taxonomy" id="3231483"/>
    <lineage>
        <taxon>Bacteria</taxon>
        <taxon>Pseudomonadati</taxon>
        <taxon>Pseudomonadota</taxon>
        <taxon>Alphaproteobacteria</taxon>
        <taxon>Rhodobacterales</taxon>
        <taxon>Paracoccaceae</taxon>
        <taxon>Meridianimarinicoccus</taxon>
    </lineage>
</organism>
<dbReference type="PROSITE" id="PS50885">
    <property type="entry name" value="HAMP"/>
    <property type="match status" value="1"/>
</dbReference>
<keyword evidence="10 11" id="KW-0472">Membrane</keyword>
<dbReference type="InterPro" id="IPR003594">
    <property type="entry name" value="HATPase_dom"/>
</dbReference>
<accession>A0ABV3L9S7</accession>
<evidence type="ECO:0000256" key="9">
    <source>
        <dbReference type="ARBA" id="ARBA00023012"/>
    </source>
</evidence>
<dbReference type="SUPFAM" id="SSF47384">
    <property type="entry name" value="Homodimeric domain of signal transducing histidine kinase"/>
    <property type="match status" value="1"/>
</dbReference>
<comment type="caution">
    <text evidence="14">The sequence shown here is derived from an EMBL/GenBank/DDBJ whole genome shotgun (WGS) entry which is preliminary data.</text>
</comment>
<dbReference type="InterPro" id="IPR050428">
    <property type="entry name" value="TCS_sensor_his_kinase"/>
</dbReference>
<dbReference type="EC" id="2.7.13.3" evidence="3"/>
<keyword evidence="6 11" id="KW-0812">Transmembrane</keyword>
<evidence type="ECO:0000256" key="6">
    <source>
        <dbReference type="ARBA" id="ARBA00022692"/>
    </source>
</evidence>
<dbReference type="PRINTS" id="PR00344">
    <property type="entry name" value="BCTRLSENSOR"/>
</dbReference>
<keyword evidence="9" id="KW-0902">Two-component regulatory system</keyword>
<dbReference type="SMART" id="SM00388">
    <property type="entry name" value="HisKA"/>
    <property type="match status" value="1"/>
</dbReference>
<feature type="domain" description="HAMP" evidence="13">
    <location>
        <begin position="192"/>
        <end position="243"/>
    </location>
</feature>
<evidence type="ECO:0000256" key="7">
    <source>
        <dbReference type="ARBA" id="ARBA00022777"/>
    </source>
</evidence>
<dbReference type="InterPro" id="IPR003661">
    <property type="entry name" value="HisK_dim/P_dom"/>
</dbReference>
<keyword evidence="4" id="KW-0597">Phosphoprotein</keyword>
<dbReference type="SUPFAM" id="SSF55874">
    <property type="entry name" value="ATPase domain of HSP90 chaperone/DNA topoisomerase II/histidine kinase"/>
    <property type="match status" value="1"/>
</dbReference>
<evidence type="ECO:0000256" key="5">
    <source>
        <dbReference type="ARBA" id="ARBA00022679"/>
    </source>
</evidence>
<dbReference type="EMBL" id="JBFBVU010000025">
    <property type="protein sequence ID" value="MEV8468288.1"/>
    <property type="molecule type" value="Genomic_DNA"/>
</dbReference>
<evidence type="ECO:0000256" key="11">
    <source>
        <dbReference type="SAM" id="Phobius"/>
    </source>
</evidence>
<comment type="subcellular location">
    <subcellularLocation>
        <location evidence="2">Membrane</location>
    </subcellularLocation>
</comment>
<dbReference type="InterPro" id="IPR003660">
    <property type="entry name" value="HAMP_dom"/>
</dbReference>
<keyword evidence="15" id="KW-1185">Reference proteome</keyword>
<gene>
    <name evidence="14" type="ORF">AB0T83_16045</name>
</gene>
<sequence>MARGGFETAGRGSLLARVMLGVLSLLVVGGVVVTFAAFAYGRNAARQAYDQILVGAANDIAGSVNIVAGAPLVNMPVSAFGLLALASEDRITYAVRGAGGALLTGHADAPAAAGEVGPAPVFFDAPLHGDPARFVTVVRRFSERDFSGSVHVTVGQTLRARNEMALGLTRGAVLVMSGIGLVLILGAFLVIRSAMRPLDRMARELSARDPYDLTPMPADGPAEVAVMVGSMNRFMGRLDRQVGAMKHLISDTAHQLRTPVAAIRAQAELALEDDPEHLPQRLDRLVKRTRSLGNLLDQMLARALVIHRADNAPPEPVDLRDVALQVLEGRDHEVLAPEAEVELVIGDRAIMVLGDEISLCEAVKNLLANALRHGQSPVRLGVSRAGDTAEIWVEDAGNGPPPEVLDRIGGRFERSAASKGNSAGLGLSIVRAVAEAFGGRVTLGAGPAGQGFRVTLVLPRAGAVGVRDAG</sequence>
<keyword evidence="7 14" id="KW-0418">Kinase</keyword>
<dbReference type="PANTHER" id="PTHR45436">
    <property type="entry name" value="SENSOR HISTIDINE KINASE YKOH"/>
    <property type="match status" value="1"/>
</dbReference>
<feature type="domain" description="Histidine kinase" evidence="12">
    <location>
        <begin position="251"/>
        <end position="462"/>
    </location>
</feature>
<evidence type="ECO:0000256" key="1">
    <source>
        <dbReference type="ARBA" id="ARBA00000085"/>
    </source>
</evidence>
<evidence type="ECO:0000256" key="4">
    <source>
        <dbReference type="ARBA" id="ARBA00022553"/>
    </source>
</evidence>
<dbReference type="InterPro" id="IPR036097">
    <property type="entry name" value="HisK_dim/P_sf"/>
</dbReference>
<dbReference type="Pfam" id="PF08521">
    <property type="entry name" value="2CSK_N"/>
    <property type="match status" value="1"/>
</dbReference>
<evidence type="ECO:0000259" key="13">
    <source>
        <dbReference type="PROSITE" id="PS50885"/>
    </source>
</evidence>
<dbReference type="Gene3D" id="1.10.287.130">
    <property type="match status" value="1"/>
</dbReference>
<keyword evidence="8 11" id="KW-1133">Transmembrane helix</keyword>